<dbReference type="RefSeq" id="WP_249655812.1">
    <property type="nucleotide sequence ID" value="NZ_JAMFMA010000001.1"/>
</dbReference>
<evidence type="ECO:0000313" key="2">
    <source>
        <dbReference type="Proteomes" id="UP001203607"/>
    </source>
</evidence>
<dbReference type="Gene3D" id="3.10.450.50">
    <property type="match status" value="1"/>
</dbReference>
<gene>
    <name evidence="1" type="ORF">M3P19_01330</name>
</gene>
<name>A0ABT0PN10_9FLAO</name>
<comment type="caution">
    <text evidence="1">The sequence shown here is derived from an EMBL/GenBank/DDBJ whole genome shotgun (WGS) entry which is preliminary data.</text>
</comment>
<reference evidence="1 2" key="1">
    <citation type="submission" date="2022-05" db="EMBL/GenBank/DDBJ databases">
        <authorList>
            <person name="Park J.-S."/>
        </authorList>
    </citation>
    <scope>NUCLEOTIDE SEQUENCE [LARGE SCALE GENOMIC DNA]</scope>
    <source>
        <strain evidence="1 2">2012CJ35-5</strain>
    </source>
</reference>
<dbReference type="InterPro" id="IPR032710">
    <property type="entry name" value="NTF2-like_dom_sf"/>
</dbReference>
<evidence type="ECO:0000313" key="1">
    <source>
        <dbReference type="EMBL" id="MCL6272626.1"/>
    </source>
</evidence>
<protein>
    <submittedName>
        <fullName evidence="1">Nuclear transport factor 2 family protein</fullName>
    </submittedName>
</protein>
<dbReference type="Proteomes" id="UP001203607">
    <property type="component" value="Unassembled WGS sequence"/>
</dbReference>
<organism evidence="1 2">
    <name type="scientific">Flagellimonas spongiicola</name>
    <dbReference type="NCBI Taxonomy" id="2942208"/>
    <lineage>
        <taxon>Bacteria</taxon>
        <taxon>Pseudomonadati</taxon>
        <taxon>Bacteroidota</taxon>
        <taxon>Flavobacteriia</taxon>
        <taxon>Flavobacteriales</taxon>
        <taxon>Flavobacteriaceae</taxon>
        <taxon>Flagellimonas</taxon>
    </lineage>
</organism>
<dbReference type="SUPFAM" id="SSF54427">
    <property type="entry name" value="NTF2-like"/>
    <property type="match status" value="1"/>
</dbReference>
<sequence>MELLENVKKDVWLPFMQSYKDLDAEKLQAIHDKDIMRISVDSNKIYGGQIYLQELHGFFAMLRQKKEKAEIIFSIGSTAFNANYVYQTGFYRFKATNTDGLVLMTNYREFMVVLQKQDGVWKITQDMDRRSNLDEESFRKSGTIYELKP</sequence>
<keyword evidence="2" id="KW-1185">Reference proteome</keyword>
<accession>A0ABT0PN10</accession>
<proteinExistence type="predicted"/>
<dbReference type="EMBL" id="JAMFMA010000001">
    <property type="protein sequence ID" value="MCL6272626.1"/>
    <property type="molecule type" value="Genomic_DNA"/>
</dbReference>